<dbReference type="GO" id="GO:0006166">
    <property type="term" value="P:purine ribonucleoside salvage"/>
    <property type="evidence" value="ECO:0007669"/>
    <property type="project" value="UniProtKB-UniRule"/>
</dbReference>
<dbReference type="GO" id="GO:0005737">
    <property type="term" value="C:cytoplasm"/>
    <property type="evidence" value="ECO:0007669"/>
    <property type="project" value="UniProtKB-SubCell"/>
</dbReference>
<evidence type="ECO:0000256" key="9">
    <source>
        <dbReference type="ARBA" id="ARBA00022679"/>
    </source>
</evidence>
<evidence type="ECO:0000313" key="13">
    <source>
        <dbReference type="EMBL" id="KAB1066098.1"/>
    </source>
</evidence>
<comment type="subcellular location">
    <subcellularLocation>
        <location evidence="3 11">Cytoplasm</location>
    </subcellularLocation>
</comment>
<dbReference type="SUPFAM" id="SSF53271">
    <property type="entry name" value="PRTase-like"/>
    <property type="match status" value="1"/>
</dbReference>
<dbReference type="RefSeq" id="WP_151166086.1">
    <property type="nucleotide sequence ID" value="NZ_WACR01000001.1"/>
</dbReference>
<dbReference type="GO" id="GO:0002055">
    <property type="term" value="F:adenine binding"/>
    <property type="evidence" value="ECO:0007669"/>
    <property type="project" value="TreeGrafter"/>
</dbReference>
<comment type="similarity">
    <text evidence="5 11">Belongs to the purine/pyrimidine phosphoribosyltransferase family.</text>
</comment>
<comment type="catalytic activity">
    <reaction evidence="1 11">
        <text>AMP + diphosphate = 5-phospho-alpha-D-ribose 1-diphosphate + adenine</text>
        <dbReference type="Rhea" id="RHEA:16609"/>
        <dbReference type="ChEBI" id="CHEBI:16708"/>
        <dbReference type="ChEBI" id="CHEBI:33019"/>
        <dbReference type="ChEBI" id="CHEBI:58017"/>
        <dbReference type="ChEBI" id="CHEBI:456215"/>
        <dbReference type="EC" id="2.4.2.7"/>
    </reaction>
</comment>
<protein>
    <recommendedName>
        <fullName evidence="6 11">Adenine phosphoribosyltransferase</fullName>
        <shortName evidence="11">APRT</shortName>
        <ecNumber evidence="6 11">2.4.2.7</ecNumber>
    </recommendedName>
</protein>
<dbReference type="CDD" id="cd06223">
    <property type="entry name" value="PRTases_typeI"/>
    <property type="match status" value="1"/>
</dbReference>
<proteinExistence type="inferred from homology"/>
<reference evidence="13 14" key="1">
    <citation type="submission" date="2019-09" db="EMBL/GenBank/DDBJ databases">
        <title>Genomes of Cryomorphaceae.</title>
        <authorList>
            <person name="Bowman J.P."/>
        </authorList>
    </citation>
    <scope>NUCLEOTIDE SEQUENCE [LARGE SCALE GENOMIC DNA]</scope>
    <source>
        <strain evidence="13 14">KCTC 52047</strain>
    </source>
</reference>
<evidence type="ECO:0000256" key="1">
    <source>
        <dbReference type="ARBA" id="ARBA00000868"/>
    </source>
</evidence>
<keyword evidence="8 11" id="KW-0328">Glycosyltransferase</keyword>
<dbReference type="HAMAP" id="MF_00004">
    <property type="entry name" value="Aden_phosphoribosyltr"/>
    <property type="match status" value="1"/>
</dbReference>
<keyword evidence="10 11" id="KW-0660">Purine salvage</keyword>
<comment type="function">
    <text evidence="2 11">Catalyzes a salvage reaction resulting in the formation of AMP, that is energically less costly than de novo synthesis.</text>
</comment>
<dbReference type="NCBIfam" id="TIGR01090">
    <property type="entry name" value="apt"/>
    <property type="match status" value="1"/>
</dbReference>
<keyword evidence="9 11" id="KW-0808">Transferase</keyword>
<dbReference type="AlphaFoldDB" id="A0A6N6M7N9"/>
<sequence length="177" mass="20107">MELSEKVRKAIRNVPNFPKEGIQFKDITPILSEPKLVSEILDYWENVYRSEPIDAIIGIESRGFMLGAALAERLQKPFIPIRKVGKLPYETVTFIYDLEYGSSEVEMHKDALKPNWNVLVHDDLLATGGTAMAAAELTKKMNAQVYGYCFLVELAFLEGRERIESYSKNVDSLAIFE</sequence>
<evidence type="ECO:0000256" key="4">
    <source>
        <dbReference type="ARBA" id="ARBA00004659"/>
    </source>
</evidence>
<dbReference type="PANTHER" id="PTHR32315:SF3">
    <property type="entry name" value="ADENINE PHOSPHORIBOSYLTRANSFERASE"/>
    <property type="match status" value="1"/>
</dbReference>
<dbReference type="EC" id="2.4.2.7" evidence="6 11"/>
<evidence type="ECO:0000256" key="3">
    <source>
        <dbReference type="ARBA" id="ARBA00004496"/>
    </source>
</evidence>
<dbReference type="PANTHER" id="PTHR32315">
    <property type="entry name" value="ADENINE PHOSPHORIBOSYLTRANSFERASE"/>
    <property type="match status" value="1"/>
</dbReference>
<dbReference type="InterPro" id="IPR029057">
    <property type="entry name" value="PRTase-like"/>
</dbReference>
<evidence type="ECO:0000256" key="6">
    <source>
        <dbReference type="ARBA" id="ARBA00011893"/>
    </source>
</evidence>
<organism evidence="13 14">
    <name type="scientific">Salibacter halophilus</name>
    <dbReference type="NCBI Taxonomy" id="1803916"/>
    <lineage>
        <taxon>Bacteria</taxon>
        <taxon>Pseudomonadati</taxon>
        <taxon>Bacteroidota</taxon>
        <taxon>Flavobacteriia</taxon>
        <taxon>Flavobacteriales</taxon>
        <taxon>Salibacteraceae</taxon>
        <taxon>Salibacter</taxon>
    </lineage>
</organism>
<dbReference type="GO" id="GO:0006168">
    <property type="term" value="P:adenine salvage"/>
    <property type="evidence" value="ECO:0007669"/>
    <property type="project" value="InterPro"/>
</dbReference>
<comment type="subunit">
    <text evidence="11">Homodimer.</text>
</comment>
<keyword evidence="14" id="KW-1185">Reference proteome</keyword>
<accession>A0A6N6M7N9</accession>
<dbReference type="GO" id="GO:0016208">
    <property type="term" value="F:AMP binding"/>
    <property type="evidence" value="ECO:0007669"/>
    <property type="project" value="TreeGrafter"/>
</dbReference>
<feature type="domain" description="Phosphoribosyltransferase" evidence="12">
    <location>
        <begin position="30"/>
        <end position="173"/>
    </location>
</feature>
<evidence type="ECO:0000256" key="10">
    <source>
        <dbReference type="ARBA" id="ARBA00022726"/>
    </source>
</evidence>
<dbReference type="OrthoDB" id="9803963at2"/>
<evidence type="ECO:0000256" key="5">
    <source>
        <dbReference type="ARBA" id="ARBA00008391"/>
    </source>
</evidence>
<dbReference type="EMBL" id="WACR01000001">
    <property type="protein sequence ID" value="KAB1066098.1"/>
    <property type="molecule type" value="Genomic_DNA"/>
</dbReference>
<dbReference type="Gene3D" id="3.40.50.2020">
    <property type="match status" value="1"/>
</dbReference>
<dbReference type="NCBIfam" id="NF002634">
    <property type="entry name" value="PRK02304.1-3"/>
    <property type="match status" value="1"/>
</dbReference>
<dbReference type="InterPro" id="IPR050054">
    <property type="entry name" value="UPRTase/APRTase"/>
</dbReference>
<dbReference type="InterPro" id="IPR000836">
    <property type="entry name" value="PRTase_dom"/>
</dbReference>
<dbReference type="Proteomes" id="UP000435357">
    <property type="component" value="Unassembled WGS sequence"/>
</dbReference>
<name>A0A6N6M7N9_9FLAO</name>
<evidence type="ECO:0000256" key="8">
    <source>
        <dbReference type="ARBA" id="ARBA00022676"/>
    </source>
</evidence>
<dbReference type="Pfam" id="PF00156">
    <property type="entry name" value="Pribosyltran"/>
    <property type="match status" value="1"/>
</dbReference>
<comment type="caution">
    <text evidence="13">The sequence shown here is derived from an EMBL/GenBank/DDBJ whole genome shotgun (WGS) entry which is preliminary data.</text>
</comment>
<evidence type="ECO:0000256" key="2">
    <source>
        <dbReference type="ARBA" id="ARBA00003968"/>
    </source>
</evidence>
<gene>
    <name evidence="11" type="primary">apt</name>
    <name evidence="13" type="ORF">F3059_01110</name>
</gene>
<evidence type="ECO:0000313" key="14">
    <source>
        <dbReference type="Proteomes" id="UP000435357"/>
    </source>
</evidence>
<dbReference type="InterPro" id="IPR005764">
    <property type="entry name" value="Ade_phspho_trans"/>
</dbReference>
<dbReference type="FunFam" id="3.40.50.2020:FF:000021">
    <property type="entry name" value="Adenine phosphoribosyltransferase"/>
    <property type="match status" value="1"/>
</dbReference>
<dbReference type="UniPathway" id="UPA00588">
    <property type="reaction ID" value="UER00646"/>
</dbReference>
<evidence type="ECO:0000256" key="11">
    <source>
        <dbReference type="HAMAP-Rule" id="MF_00004"/>
    </source>
</evidence>
<evidence type="ECO:0000259" key="12">
    <source>
        <dbReference type="Pfam" id="PF00156"/>
    </source>
</evidence>
<keyword evidence="7 11" id="KW-0963">Cytoplasm</keyword>
<dbReference type="NCBIfam" id="NF002636">
    <property type="entry name" value="PRK02304.1-5"/>
    <property type="match status" value="1"/>
</dbReference>
<evidence type="ECO:0000256" key="7">
    <source>
        <dbReference type="ARBA" id="ARBA00022490"/>
    </source>
</evidence>
<dbReference type="GO" id="GO:0003999">
    <property type="term" value="F:adenine phosphoribosyltransferase activity"/>
    <property type="evidence" value="ECO:0007669"/>
    <property type="project" value="UniProtKB-UniRule"/>
</dbReference>
<dbReference type="GO" id="GO:0044209">
    <property type="term" value="P:AMP salvage"/>
    <property type="evidence" value="ECO:0007669"/>
    <property type="project" value="UniProtKB-UniRule"/>
</dbReference>
<comment type="pathway">
    <text evidence="4 11">Purine metabolism; AMP biosynthesis via salvage pathway; AMP from adenine: step 1/1.</text>
</comment>